<keyword evidence="2" id="KW-1133">Transmembrane helix</keyword>
<keyword evidence="4" id="KW-1185">Reference proteome</keyword>
<sequence>MKKLYTVRFSYLYITGGCALLSGVLLFVVRRIFALLYTYYSPEPDALFTRLSNGVINVVGRTPLSAVLYLSCFGLLYMLRSQMLDNDMKALLRASEKLAEGGKGSEVAVCSKGELGEIAANLQRIGRSGSAPAYSPELQGPRQSALSERPPEPSGPRPSAVPARSPEPSGSYLSVAPAPHSSRCPKPSGGVNDGFGETADGISGEAIALVLRTRRILRELSAAESEVPDRESALYAYLESAKVELLDMERSLEGLIVS</sequence>
<name>A0A6M1PJB0_9BACL</name>
<dbReference type="EMBL" id="JAAKGU010000002">
    <property type="protein sequence ID" value="NGM82405.1"/>
    <property type="molecule type" value="Genomic_DNA"/>
</dbReference>
<keyword evidence="2" id="KW-0472">Membrane</keyword>
<protein>
    <recommendedName>
        <fullName evidence="5">HAMP domain-containing protein</fullName>
    </recommendedName>
</protein>
<accession>A0A6M1PJB0</accession>
<evidence type="ECO:0000313" key="4">
    <source>
        <dbReference type="Proteomes" id="UP000480151"/>
    </source>
</evidence>
<dbReference type="Proteomes" id="UP000480151">
    <property type="component" value="Unassembled WGS sequence"/>
</dbReference>
<proteinExistence type="predicted"/>
<reference evidence="3 4" key="1">
    <citation type="submission" date="2020-02" db="EMBL/GenBank/DDBJ databases">
        <authorList>
            <person name="Gao J."/>
            <person name="Sun J."/>
        </authorList>
    </citation>
    <scope>NUCLEOTIDE SEQUENCE [LARGE SCALE GENOMIC DNA]</scope>
    <source>
        <strain evidence="3 4">7124</strain>
    </source>
</reference>
<comment type="caution">
    <text evidence="3">The sequence shown here is derived from an EMBL/GenBank/DDBJ whole genome shotgun (WGS) entry which is preliminary data.</text>
</comment>
<evidence type="ECO:0000256" key="1">
    <source>
        <dbReference type="SAM" id="MobiDB-lite"/>
    </source>
</evidence>
<evidence type="ECO:0008006" key="5">
    <source>
        <dbReference type="Google" id="ProtNLM"/>
    </source>
</evidence>
<dbReference type="AlphaFoldDB" id="A0A6M1PJB0"/>
<feature type="region of interest" description="Disordered" evidence="1">
    <location>
        <begin position="130"/>
        <end position="198"/>
    </location>
</feature>
<feature type="transmembrane region" description="Helical" evidence="2">
    <location>
        <begin position="60"/>
        <end position="79"/>
    </location>
</feature>
<feature type="transmembrane region" description="Helical" evidence="2">
    <location>
        <begin position="12"/>
        <end position="40"/>
    </location>
</feature>
<evidence type="ECO:0000256" key="2">
    <source>
        <dbReference type="SAM" id="Phobius"/>
    </source>
</evidence>
<evidence type="ECO:0000313" key="3">
    <source>
        <dbReference type="EMBL" id="NGM82405.1"/>
    </source>
</evidence>
<gene>
    <name evidence="3" type="ORF">G5B47_08245</name>
</gene>
<organism evidence="3 4">
    <name type="scientific">Paenibacillus apii</name>
    <dbReference type="NCBI Taxonomy" id="1850370"/>
    <lineage>
        <taxon>Bacteria</taxon>
        <taxon>Bacillati</taxon>
        <taxon>Bacillota</taxon>
        <taxon>Bacilli</taxon>
        <taxon>Bacillales</taxon>
        <taxon>Paenibacillaceae</taxon>
        <taxon>Paenibacillus</taxon>
    </lineage>
</organism>
<dbReference type="RefSeq" id="WP_165096606.1">
    <property type="nucleotide sequence ID" value="NZ_JAAKGU010000002.1"/>
</dbReference>
<keyword evidence="2" id="KW-0812">Transmembrane</keyword>